<evidence type="ECO:0000313" key="14">
    <source>
        <dbReference type="Proteomes" id="UP000327013"/>
    </source>
</evidence>
<dbReference type="OrthoDB" id="10257085at2759"/>
<evidence type="ECO:0000256" key="6">
    <source>
        <dbReference type="ARBA" id="ARBA00023295"/>
    </source>
</evidence>
<proteinExistence type="inferred from homology"/>
<evidence type="ECO:0000256" key="9">
    <source>
        <dbReference type="RuleBase" id="RU361166"/>
    </source>
</evidence>
<dbReference type="Pfam" id="PF00759">
    <property type="entry name" value="Glyco_hydro_9"/>
    <property type="match status" value="1"/>
</dbReference>
<evidence type="ECO:0000313" key="13">
    <source>
        <dbReference type="EMBL" id="KAE8100455.1"/>
    </source>
</evidence>
<keyword evidence="14" id="KW-1185">Reference proteome</keyword>
<keyword evidence="11" id="KW-1133">Transmembrane helix</keyword>
<evidence type="ECO:0000256" key="10">
    <source>
        <dbReference type="SAM" id="MobiDB-lite"/>
    </source>
</evidence>
<dbReference type="PANTHER" id="PTHR22298">
    <property type="entry name" value="ENDO-1,4-BETA-GLUCANASE"/>
    <property type="match status" value="1"/>
</dbReference>
<dbReference type="GO" id="GO:0030245">
    <property type="term" value="P:cellulose catabolic process"/>
    <property type="evidence" value="ECO:0007669"/>
    <property type="project" value="UniProtKB-KW"/>
</dbReference>
<feature type="region of interest" description="Disordered" evidence="10">
    <location>
        <begin position="145"/>
        <end position="165"/>
    </location>
</feature>
<evidence type="ECO:0000256" key="1">
    <source>
        <dbReference type="ARBA" id="ARBA00000966"/>
    </source>
</evidence>
<keyword evidence="6 8" id="KW-0326">Glycosidase</keyword>
<organism evidence="13 14">
    <name type="scientific">Carpinus fangiana</name>
    <dbReference type="NCBI Taxonomy" id="176857"/>
    <lineage>
        <taxon>Eukaryota</taxon>
        <taxon>Viridiplantae</taxon>
        <taxon>Streptophyta</taxon>
        <taxon>Embryophyta</taxon>
        <taxon>Tracheophyta</taxon>
        <taxon>Spermatophyta</taxon>
        <taxon>Magnoliopsida</taxon>
        <taxon>eudicotyledons</taxon>
        <taxon>Gunneridae</taxon>
        <taxon>Pentapetalae</taxon>
        <taxon>rosids</taxon>
        <taxon>fabids</taxon>
        <taxon>Fagales</taxon>
        <taxon>Betulaceae</taxon>
        <taxon>Carpinus</taxon>
    </lineage>
</organism>
<dbReference type="Gene3D" id="1.50.10.10">
    <property type="match status" value="2"/>
</dbReference>
<sequence>MPSSLGSRTKASSSDTDGCPVRFVHTISEAGRLLPSASRWNSIEIDFNLVPQSANGYDSLSSRYSKSVDYDLIITDRKYFKRFLYISVSIALAILLLVLLILFLPRKHANHGSSQNLTLAVNQALTFFDAQKSGQYPSNSPIKFRGDSGMHDQDSSQKHDLVGSGRNGANIPNDINCWQRPEQMNYARPVSSCGTTASDLAGEIVAALSAASLVFKEDTVYSKDLVAAAEKLFDLATKDDPKSQGTYTMVDACGGDGRTFYNSSGYEDELVWAGTWLFFATGNTSYLEYVRTGYKTAEVLLTRLLYFHDLGYPFEDVLASSSNMTDSVMCSYLSDHKFNKTRGGLILLKPDYGTPLQFSATAAFLSKLYSDYLDLMRSTGRRCGSDVISQKMFLYILGDNPMKISYMVGFGDHFPNKVHHRSAWIPWDGQLYSCAEGERWRMSVDPNPNVLSGAMVAGPDQFDHFIDERDQPLFTEPTISSNAGLVAALIALHDPHRNPSDSNGINLGIDQTGIFRLAPTAP</sequence>
<feature type="transmembrane region" description="Helical" evidence="11">
    <location>
        <begin position="83"/>
        <end position="104"/>
    </location>
</feature>
<reference evidence="13 14" key="1">
    <citation type="submission" date="2019-06" db="EMBL/GenBank/DDBJ databases">
        <title>A chromosomal-level reference genome of Carpinus fangiana (Coryloideae, Betulaceae).</title>
        <authorList>
            <person name="Yang X."/>
            <person name="Wang Z."/>
            <person name="Zhang L."/>
            <person name="Hao G."/>
            <person name="Liu J."/>
            <person name="Yang Y."/>
        </authorList>
    </citation>
    <scope>NUCLEOTIDE SEQUENCE [LARGE SCALE GENOMIC DNA]</scope>
    <source>
        <strain evidence="13">Cfa_2016G</strain>
        <tissue evidence="13">Leaf</tissue>
    </source>
</reference>
<keyword evidence="5 8" id="KW-0119">Carbohydrate metabolism</keyword>
<dbReference type="InterPro" id="IPR008928">
    <property type="entry name" value="6-hairpin_glycosidase_sf"/>
</dbReference>
<feature type="compositionally biased region" description="Basic and acidic residues" evidence="10">
    <location>
        <begin position="145"/>
        <end position="161"/>
    </location>
</feature>
<keyword evidence="7 8" id="KW-0624">Polysaccharide degradation</keyword>
<evidence type="ECO:0000256" key="11">
    <source>
        <dbReference type="SAM" id="Phobius"/>
    </source>
</evidence>
<dbReference type="PROSITE" id="PS00592">
    <property type="entry name" value="GH9_2"/>
    <property type="match status" value="1"/>
</dbReference>
<keyword evidence="3 8" id="KW-0378">Hydrolase</keyword>
<keyword evidence="4 9" id="KW-0136">Cellulose degradation</keyword>
<comment type="similarity">
    <text evidence="2 8 9">Belongs to the glycosyl hydrolase 9 (cellulase E) family.</text>
</comment>
<evidence type="ECO:0000256" key="3">
    <source>
        <dbReference type="ARBA" id="ARBA00022801"/>
    </source>
</evidence>
<protein>
    <recommendedName>
        <fullName evidence="9">Endoglucanase</fullName>
        <ecNumber evidence="9">3.2.1.4</ecNumber>
    </recommendedName>
</protein>
<dbReference type="SUPFAM" id="SSF48208">
    <property type="entry name" value="Six-hairpin glycosidases"/>
    <property type="match status" value="1"/>
</dbReference>
<keyword evidence="11" id="KW-0472">Membrane</keyword>
<keyword evidence="11" id="KW-0812">Transmembrane</keyword>
<dbReference type="InterPro" id="IPR012341">
    <property type="entry name" value="6hp_glycosidase-like_sf"/>
</dbReference>
<evidence type="ECO:0000259" key="12">
    <source>
        <dbReference type="Pfam" id="PF00759"/>
    </source>
</evidence>
<dbReference type="Proteomes" id="UP000327013">
    <property type="component" value="Chromosome 7"/>
</dbReference>
<comment type="catalytic activity">
    <reaction evidence="1 9">
        <text>Endohydrolysis of (1-&gt;4)-beta-D-glucosidic linkages in cellulose, lichenin and cereal beta-D-glucans.</text>
        <dbReference type="EC" id="3.2.1.4"/>
    </reaction>
</comment>
<dbReference type="InterPro" id="IPR018221">
    <property type="entry name" value="Glyco_hydro_9_His_AS"/>
</dbReference>
<dbReference type="EC" id="3.2.1.4" evidence="9"/>
<accession>A0A5N6RNX5</accession>
<dbReference type="AlphaFoldDB" id="A0A5N6RNX5"/>
<gene>
    <name evidence="13" type="ORF">FH972_018351</name>
</gene>
<evidence type="ECO:0000256" key="8">
    <source>
        <dbReference type="PROSITE-ProRule" id="PRU10059"/>
    </source>
</evidence>
<evidence type="ECO:0000256" key="4">
    <source>
        <dbReference type="ARBA" id="ARBA00023001"/>
    </source>
</evidence>
<evidence type="ECO:0000256" key="5">
    <source>
        <dbReference type="ARBA" id="ARBA00023277"/>
    </source>
</evidence>
<feature type="active site" evidence="8">
    <location>
        <position position="419"/>
    </location>
</feature>
<evidence type="ECO:0000256" key="2">
    <source>
        <dbReference type="ARBA" id="ARBA00007072"/>
    </source>
</evidence>
<feature type="domain" description="Glycoside hydrolase family 9" evidence="12">
    <location>
        <begin position="167"/>
        <end position="489"/>
    </location>
</feature>
<dbReference type="InterPro" id="IPR001701">
    <property type="entry name" value="Glyco_hydro_9"/>
</dbReference>
<dbReference type="GO" id="GO:0008810">
    <property type="term" value="F:cellulase activity"/>
    <property type="evidence" value="ECO:0007669"/>
    <property type="project" value="UniProtKB-EC"/>
</dbReference>
<evidence type="ECO:0000256" key="7">
    <source>
        <dbReference type="ARBA" id="ARBA00023326"/>
    </source>
</evidence>
<name>A0A5N6RNX5_9ROSI</name>
<dbReference type="EMBL" id="CM017327">
    <property type="protein sequence ID" value="KAE8100455.1"/>
    <property type="molecule type" value="Genomic_DNA"/>
</dbReference>